<dbReference type="GO" id="GO:0005886">
    <property type="term" value="C:plasma membrane"/>
    <property type="evidence" value="ECO:0007669"/>
    <property type="project" value="UniProtKB-SubCell"/>
</dbReference>
<dbReference type="InterPro" id="IPR050428">
    <property type="entry name" value="TCS_sensor_his_kinase"/>
</dbReference>
<evidence type="ECO:0000256" key="3">
    <source>
        <dbReference type="ARBA" id="ARBA00004236"/>
    </source>
</evidence>
<dbReference type="InterPro" id="IPR004358">
    <property type="entry name" value="Sig_transdc_His_kin-like_C"/>
</dbReference>
<dbReference type="Pfam" id="PF02518">
    <property type="entry name" value="HATPase_c"/>
    <property type="match status" value="1"/>
</dbReference>
<dbReference type="SMART" id="SM00304">
    <property type="entry name" value="HAMP"/>
    <property type="match status" value="1"/>
</dbReference>
<evidence type="ECO:0000259" key="13">
    <source>
        <dbReference type="PROSITE" id="PS50885"/>
    </source>
</evidence>
<evidence type="ECO:0000313" key="14">
    <source>
        <dbReference type="EMBL" id="PKZ42358.1"/>
    </source>
</evidence>
<dbReference type="PRINTS" id="PR00344">
    <property type="entry name" value="BCTRLSENSOR"/>
</dbReference>
<keyword evidence="6" id="KW-0808">Transferase</keyword>
<dbReference type="InterPro" id="IPR003594">
    <property type="entry name" value="HATPase_dom"/>
</dbReference>
<dbReference type="SUPFAM" id="SSF47384">
    <property type="entry name" value="Homodimeric domain of signal transducing histidine kinase"/>
    <property type="match status" value="1"/>
</dbReference>
<dbReference type="PROSITE" id="PS50885">
    <property type="entry name" value="HAMP"/>
    <property type="match status" value="1"/>
</dbReference>
<keyword evidence="7" id="KW-0812">Transmembrane</keyword>
<dbReference type="FunFam" id="1.10.287.130:FF:000001">
    <property type="entry name" value="Two-component sensor histidine kinase"/>
    <property type="match status" value="1"/>
</dbReference>
<keyword evidence="5" id="KW-0597">Phosphoprotein</keyword>
<dbReference type="Proteomes" id="UP000234206">
    <property type="component" value="Unassembled WGS sequence"/>
</dbReference>
<comment type="subcellular location">
    <subcellularLocation>
        <location evidence="3">Cell membrane</location>
    </subcellularLocation>
</comment>
<reference evidence="14 15" key="1">
    <citation type="submission" date="2017-12" db="EMBL/GenBank/DDBJ databases">
        <title>Phylogenetic diversity of female urinary microbiome.</title>
        <authorList>
            <person name="Thomas-White K."/>
            <person name="Wolfe A.J."/>
        </authorList>
    </citation>
    <scope>NUCLEOTIDE SEQUENCE [LARGE SCALE GENOMIC DNA]</scope>
    <source>
        <strain evidence="14 15">UMB1298</strain>
    </source>
</reference>
<evidence type="ECO:0000256" key="8">
    <source>
        <dbReference type="ARBA" id="ARBA00022777"/>
    </source>
</evidence>
<dbReference type="Gene3D" id="3.30.565.10">
    <property type="entry name" value="Histidine kinase-like ATPase, C-terminal domain"/>
    <property type="match status" value="1"/>
</dbReference>
<gene>
    <name evidence="14" type="ORF">CYJ76_02860</name>
</gene>
<feature type="domain" description="Histidine kinase" evidence="12">
    <location>
        <begin position="235"/>
        <end position="465"/>
    </location>
</feature>
<dbReference type="PANTHER" id="PTHR45436">
    <property type="entry name" value="SENSOR HISTIDINE KINASE YKOH"/>
    <property type="match status" value="1"/>
</dbReference>
<evidence type="ECO:0000256" key="6">
    <source>
        <dbReference type="ARBA" id="ARBA00022679"/>
    </source>
</evidence>
<evidence type="ECO:0000256" key="9">
    <source>
        <dbReference type="ARBA" id="ARBA00022989"/>
    </source>
</evidence>
<dbReference type="CDD" id="cd00075">
    <property type="entry name" value="HATPase"/>
    <property type="match status" value="1"/>
</dbReference>
<protein>
    <recommendedName>
        <fullName evidence="4">histidine kinase</fullName>
        <ecNumber evidence="4">2.7.13.3</ecNumber>
    </recommendedName>
</protein>
<keyword evidence="15" id="KW-1185">Reference proteome</keyword>
<dbReference type="OrthoDB" id="9786919at2"/>
<dbReference type="GO" id="GO:0000155">
    <property type="term" value="F:phosphorelay sensor kinase activity"/>
    <property type="evidence" value="ECO:0007669"/>
    <property type="project" value="InterPro"/>
</dbReference>
<comment type="catalytic activity">
    <reaction evidence="1">
        <text>ATP + protein L-histidine = ADP + protein N-phospho-L-histidine.</text>
        <dbReference type="EC" id="2.7.13.3"/>
    </reaction>
</comment>
<keyword evidence="10" id="KW-0902">Two-component regulatory system</keyword>
<dbReference type="InterPro" id="IPR005467">
    <property type="entry name" value="His_kinase_dom"/>
</dbReference>
<dbReference type="CDD" id="cd00082">
    <property type="entry name" value="HisKA"/>
    <property type="match status" value="1"/>
</dbReference>
<dbReference type="PROSITE" id="PS50109">
    <property type="entry name" value="HIS_KIN"/>
    <property type="match status" value="1"/>
</dbReference>
<dbReference type="EC" id="2.7.13.3" evidence="4"/>
<keyword evidence="8 14" id="KW-0418">Kinase</keyword>
<evidence type="ECO:0000256" key="2">
    <source>
        <dbReference type="ARBA" id="ARBA00001968"/>
    </source>
</evidence>
<dbReference type="CDD" id="cd06225">
    <property type="entry name" value="HAMP"/>
    <property type="match status" value="1"/>
</dbReference>
<evidence type="ECO:0000256" key="7">
    <source>
        <dbReference type="ARBA" id="ARBA00022692"/>
    </source>
</evidence>
<name>A0A2I1PCJ3_9MICO</name>
<dbReference type="SMART" id="SM00388">
    <property type="entry name" value="HisKA"/>
    <property type="match status" value="1"/>
</dbReference>
<dbReference type="InterPro" id="IPR036097">
    <property type="entry name" value="HisK_dim/P_sf"/>
</dbReference>
<dbReference type="FunFam" id="3.30.565.10:FF:000006">
    <property type="entry name" value="Sensor histidine kinase WalK"/>
    <property type="match status" value="1"/>
</dbReference>
<dbReference type="Gene3D" id="1.10.287.130">
    <property type="match status" value="1"/>
</dbReference>
<evidence type="ECO:0000256" key="11">
    <source>
        <dbReference type="ARBA" id="ARBA00023136"/>
    </source>
</evidence>
<keyword evidence="11" id="KW-0472">Membrane</keyword>
<comment type="caution">
    <text evidence="14">The sequence shown here is derived from an EMBL/GenBank/DDBJ whole genome shotgun (WGS) entry which is preliminary data.</text>
</comment>
<dbReference type="Pfam" id="PF00672">
    <property type="entry name" value="HAMP"/>
    <property type="match status" value="1"/>
</dbReference>
<dbReference type="Pfam" id="PF00512">
    <property type="entry name" value="HisKA"/>
    <property type="match status" value="1"/>
</dbReference>
<evidence type="ECO:0000259" key="12">
    <source>
        <dbReference type="PROSITE" id="PS50109"/>
    </source>
</evidence>
<evidence type="ECO:0000256" key="5">
    <source>
        <dbReference type="ARBA" id="ARBA00022553"/>
    </source>
</evidence>
<dbReference type="SMART" id="SM00387">
    <property type="entry name" value="HATPase_c"/>
    <property type="match status" value="1"/>
</dbReference>
<proteinExistence type="predicted"/>
<organism evidence="14 15">
    <name type="scientific">Kytococcus schroeteri</name>
    <dbReference type="NCBI Taxonomy" id="138300"/>
    <lineage>
        <taxon>Bacteria</taxon>
        <taxon>Bacillati</taxon>
        <taxon>Actinomycetota</taxon>
        <taxon>Actinomycetes</taxon>
        <taxon>Micrococcales</taxon>
        <taxon>Kytococcaceae</taxon>
        <taxon>Kytococcus</taxon>
    </lineage>
</organism>
<keyword evidence="9" id="KW-1133">Transmembrane helix</keyword>
<feature type="domain" description="HAMP" evidence="13">
    <location>
        <begin position="167"/>
        <end position="220"/>
    </location>
</feature>
<evidence type="ECO:0000256" key="1">
    <source>
        <dbReference type="ARBA" id="ARBA00000085"/>
    </source>
</evidence>
<dbReference type="EMBL" id="PKIZ01000004">
    <property type="protein sequence ID" value="PKZ42358.1"/>
    <property type="molecule type" value="Genomic_DNA"/>
</dbReference>
<dbReference type="InterPro" id="IPR003661">
    <property type="entry name" value="HisK_dim/P_dom"/>
</dbReference>
<dbReference type="PANTHER" id="PTHR45436:SF5">
    <property type="entry name" value="SENSOR HISTIDINE KINASE TRCS"/>
    <property type="match status" value="1"/>
</dbReference>
<dbReference type="Gene3D" id="6.10.340.10">
    <property type="match status" value="1"/>
</dbReference>
<dbReference type="GO" id="GO:0005509">
    <property type="term" value="F:calcium ion binding"/>
    <property type="evidence" value="ECO:0007669"/>
    <property type="project" value="UniProtKB-ARBA"/>
</dbReference>
<dbReference type="SUPFAM" id="SSF158472">
    <property type="entry name" value="HAMP domain-like"/>
    <property type="match status" value="1"/>
</dbReference>
<evidence type="ECO:0000313" key="15">
    <source>
        <dbReference type="Proteomes" id="UP000234206"/>
    </source>
</evidence>
<sequence length="465" mass="49984">MVLIAGALTATAIALAVLMQQFLVRQVDDQLQRAAAPVAQSAFDSFTTAGSTGFRPPNNYWIQFMPVNGHQPISVTAPQSTGSTPRVDYLSPEDERVRSGRPFTVTDGNGDRWRVVAGVDANHVATYAVARPLREIDEAVRNLQIFTLSVGLLALVASALVGWPLMNRAFRPLTQIEDTAAGIAEGNLSRRVPHPGTRDEVGSLATSLNLMLAHVERSFQLRDASEQKMRRFVADASHELRTPMAAIRGYAELYRSGAITGREDTTAAMRRIEDEATRMGVLVEDLMTLARLDADEQHRLAASPGTDDAETTEVDLTVLAGDAVADTRAWAPERTLRVQGLAGQPLGATPVAGREPALRQVVTNLVANAVRHTTDGPIEVQVGRDRDEVVLRVVDHGPGIPEEERERVFERFYRSDPSRQRGAGGGSGLGLAIVATTVEQHGGSVRALGTSGGGATFEVRLPALG</sequence>
<dbReference type="SUPFAM" id="SSF55874">
    <property type="entry name" value="ATPase domain of HSP90 chaperone/DNA topoisomerase II/histidine kinase"/>
    <property type="match status" value="1"/>
</dbReference>
<evidence type="ECO:0000256" key="10">
    <source>
        <dbReference type="ARBA" id="ARBA00023012"/>
    </source>
</evidence>
<accession>A0A2I1PCJ3</accession>
<evidence type="ECO:0000256" key="4">
    <source>
        <dbReference type="ARBA" id="ARBA00012438"/>
    </source>
</evidence>
<comment type="cofactor">
    <cofactor evidence="2">
        <name>a divalent metal cation</name>
        <dbReference type="ChEBI" id="CHEBI:60240"/>
    </cofactor>
</comment>
<dbReference type="InterPro" id="IPR036890">
    <property type="entry name" value="HATPase_C_sf"/>
</dbReference>
<dbReference type="InterPro" id="IPR003660">
    <property type="entry name" value="HAMP_dom"/>
</dbReference>
<dbReference type="AlphaFoldDB" id="A0A2I1PCJ3"/>